<dbReference type="OrthoDB" id="3480105at2"/>
<dbReference type="RefSeq" id="WP_077081247.1">
    <property type="nucleotide sequence ID" value="NZ_FUEZ01000004.1"/>
</dbReference>
<evidence type="ECO:0000313" key="3">
    <source>
        <dbReference type="EMBL" id="SPM42888.1"/>
    </source>
</evidence>
<accession>A0A2U3PGJ0</accession>
<dbReference type="EMBL" id="FUEZ01000004">
    <property type="protein sequence ID" value="SPM42888.1"/>
    <property type="molecule type" value="Genomic_DNA"/>
</dbReference>
<evidence type="ECO:0000313" key="4">
    <source>
        <dbReference type="Proteomes" id="UP000240424"/>
    </source>
</evidence>
<proteinExistence type="predicted"/>
<feature type="signal peptide" evidence="1">
    <location>
        <begin position="1"/>
        <end position="30"/>
    </location>
</feature>
<feature type="domain" description="DUF4232" evidence="2">
    <location>
        <begin position="34"/>
        <end position="139"/>
    </location>
</feature>
<dbReference type="Pfam" id="PF14016">
    <property type="entry name" value="DUF4232"/>
    <property type="match status" value="1"/>
</dbReference>
<feature type="chain" id="PRO_5015788024" description="DUF4232 domain-containing protein" evidence="1">
    <location>
        <begin position="31"/>
        <end position="167"/>
    </location>
</feature>
<evidence type="ECO:0000259" key="2">
    <source>
        <dbReference type="Pfam" id="PF14016"/>
    </source>
</evidence>
<name>A0A2U3PGJ0_9MYCO</name>
<keyword evidence="4" id="KW-1185">Reference proteome</keyword>
<evidence type="ECO:0000256" key="1">
    <source>
        <dbReference type="SAM" id="SignalP"/>
    </source>
</evidence>
<reference evidence="3 4" key="1">
    <citation type="submission" date="2017-01" db="EMBL/GenBank/DDBJ databases">
        <authorList>
            <consortium name="Urmite Genomes"/>
        </authorList>
    </citation>
    <scope>NUCLEOTIDE SEQUENCE [LARGE SCALE GENOMIC DNA]</scope>
    <source>
        <strain evidence="3 4">AB215</strain>
    </source>
</reference>
<organism evidence="3 4">
    <name type="scientific">Mycobacterium numidiamassiliense</name>
    <dbReference type="NCBI Taxonomy" id="1841861"/>
    <lineage>
        <taxon>Bacteria</taxon>
        <taxon>Bacillati</taxon>
        <taxon>Actinomycetota</taxon>
        <taxon>Actinomycetes</taxon>
        <taxon>Mycobacteriales</taxon>
        <taxon>Mycobacteriaceae</taxon>
        <taxon>Mycobacterium</taxon>
    </lineage>
</organism>
<keyword evidence="1" id="KW-0732">Signal</keyword>
<protein>
    <recommendedName>
        <fullName evidence="2">DUF4232 domain-containing protein</fullName>
    </recommendedName>
</protein>
<dbReference type="InterPro" id="IPR025326">
    <property type="entry name" value="DUF4232"/>
</dbReference>
<sequence>MSQRLHIWAASAAVASALVMPAALNTTAAAAPGCGSDSLSLSTGPYGAPGDNTQIHFAVILTNISAQSCTLQGYPGVDLVGPDGPTYSLPRQIGDPRPLTLAPRASASSRLTFLPTPDGWVPRTIVVTPPDATTQLETPWIPGGIAVLRQDGATHPGTYIGPLQLAD</sequence>
<gene>
    <name evidence="3" type="ORF">MNAB215_5108</name>
</gene>
<dbReference type="AlphaFoldDB" id="A0A2U3PGJ0"/>
<dbReference type="Proteomes" id="UP000240424">
    <property type="component" value="Unassembled WGS sequence"/>
</dbReference>